<organism evidence="1 2">
    <name type="scientific">Sphingomonas kyungheensis</name>
    <dbReference type="NCBI Taxonomy" id="1069987"/>
    <lineage>
        <taxon>Bacteria</taxon>
        <taxon>Pseudomonadati</taxon>
        <taxon>Pseudomonadota</taxon>
        <taxon>Alphaproteobacteria</taxon>
        <taxon>Sphingomonadales</taxon>
        <taxon>Sphingomonadaceae</taxon>
        <taxon>Sphingomonas</taxon>
    </lineage>
</organism>
<dbReference type="Gene3D" id="3.40.1760.10">
    <property type="entry name" value="YfbM-like super family"/>
    <property type="match status" value="1"/>
</dbReference>
<reference evidence="1 2" key="1">
    <citation type="journal article" date="2013" name="Int. J. Syst. Evol. Microbiol.">
        <title>Sphingomonas kyungheensis sp. nov., a bacterium with ginsenoside-converting activity isolated from soil of a ginseng field.</title>
        <authorList>
            <person name="Son H.M."/>
            <person name="Yang J.E."/>
            <person name="Park Y."/>
            <person name="Han C.K."/>
            <person name="Kim S.G."/>
            <person name="Kook M."/>
            <person name="Yi T.H."/>
        </authorList>
    </citation>
    <scope>NUCLEOTIDE SEQUENCE [LARGE SCALE GENOMIC DNA]</scope>
    <source>
        <strain evidence="1 2">LMG 26582</strain>
    </source>
</reference>
<dbReference type="Pfam" id="PF08974">
    <property type="entry name" value="DUF1877"/>
    <property type="match status" value="1"/>
</dbReference>
<dbReference type="SUPFAM" id="SSF111069">
    <property type="entry name" value="Hypothetical protein yfbM"/>
    <property type="match status" value="1"/>
</dbReference>
<dbReference type="InterPro" id="IPR035944">
    <property type="entry name" value="YfbM-like_sf"/>
</dbReference>
<dbReference type="RefSeq" id="WP_271298730.1">
    <property type="nucleotide sequence ID" value="NZ_JBBBDM010000003.1"/>
</dbReference>
<protein>
    <submittedName>
        <fullName evidence="1">YfbM family protein</fullName>
    </submittedName>
</protein>
<comment type="caution">
    <text evidence="1">The sequence shown here is derived from an EMBL/GenBank/DDBJ whole genome shotgun (WGS) entry which is preliminary data.</text>
</comment>
<accession>A0ABU8H2D0</accession>
<name>A0ABU8H2D0_9SPHN</name>
<evidence type="ECO:0000313" key="2">
    <source>
        <dbReference type="Proteomes" id="UP001367771"/>
    </source>
</evidence>
<evidence type="ECO:0000313" key="1">
    <source>
        <dbReference type="EMBL" id="MEI5687157.1"/>
    </source>
</evidence>
<dbReference type="Proteomes" id="UP001367771">
    <property type="component" value="Unassembled WGS sequence"/>
</dbReference>
<keyword evidence="2" id="KW-1185">Reference proteome</keyword>
<dbReference type="InterPro" id="IPR015068">
    <property type="entry name" value="DUF1877"/>
</dbReference>
<gene>
    <name evidence="1" type="ORF">V8201_08715</name>
</gene>
<dbReference type="EMBL" id="JBBBDM010000003">
    <property type="protein sequence ID" value="MEI5687157.1"/>
    <property type="molecule type" value="Genomic_DNA"/>
</dbReference>
<proteinExistence type="predicted"/>
<sequence>MGMVWVVRAASDDDVVSLRADPESIYDFVNPEDLSPDYQILDLDKQWHAVHFLLTGSAGPVDSPLSFILGTYEEVGPDHGYGPAWFIPSEAIRAFHSALAKHSDEEWARRYDASTAVAEQVYLAETLADEGEEALTFLQSDIAGLRSFVRKAVEAGNHAFALIT</sequence>